<evidence type="ECO:0000313" key="1">
    <source>
        <dbReference type="EMBL" id="MDJ1172119.1"/>
    </source>
</evidence>
<name>A0ABT7AYZ1_9CYAN</name>
<keyword evidence="1" id="KW-0547">Nucleotide-binding</keyword>
<protein>
    <submittedName>
        <fullName evidence="1">ATP-dependent DNA helicase</fullName>
    </submittedName>
</protein>
<dbReference type="Proteomes" id="UP001235303">
    <property type="component" value="Unassembled WGS sequence"/>
</dbReference>
<proteinExistence type="predicted"/>
<keyword evidence="1" id="KW-0067">ATP-binding</keyword>
<keyword evidence="1" id="KW-0347">Helicase</keyword>
<comment type="caution">
    <text evidence="1">The sequence shown here is derived from an EMBL/GenBank/DDBJ whole genome shotgun (WGS) entry which is preliminary data.</text>
</comment>
<keyword evidence="2" id="KW-1185">Reference proteome</keyword>
<evidence type="ECO:0000313" key="2">
    <source>
        <dbReference type="Proteomes" id="UP001235303"/>
    </source>
</evidence>
<sequence>MIEVEVHQQLRAFLRLSASPSWPHQLTMARLVARAMRLGRSALIQTGRPLYQGQPYRVSYLVPLLMWPGPAIWVGPQEVLQQLQMVEIPQLQETLALSWVKSVVVADRWPHADFSGILLTTPEQFFGDRLHPHTPGERFPLGIPTLIDGVDDLEDWTRKQVNQCLTPKDWSDLMLASPQHRDPIRDIQVKLTKSIFQHPPNPYECCLLTEEDREAIAQLFDYFDDYQLILPSPWQQFSLPSSSEEHLLWADIHRSTGQFTLWSGPIDIAPILSPLWANQPVVLIGQTLDREPNATRYCAQMGLQDLTCIQFTSSNQDLIHLYLPDRLPLPNTPQFQIQVLPEIQGLLSVRGNQSNLTVILVADVPLKAQIAATLAGEFGSKVQVEKTSLESHGILVCGWEFWRSHQSILPTPGLLIIVALPIPSLEHPLVAGRVAYYKQRRLDWFREYLLPTAIQNLKRAIAPVRPGVVALLDTRALHRSYGKTILTSLEPIARINYRDLTWVRDIWEQHP</sequence>
<keyword evidence="1" id="KW-0378">Hydrolase</keyword>
<reference evidence="1 2" key="1">
    <citation type="submission" date="2023-01" db="EMBL/GenBank/DDBJ databases">
        <title>Novel diversity within Roseofilum (Cyanobacteria; Desertifilaceae) from marine benthic mats with descriptions of four novel species.</title>
        <authorList>
            <person name="Wang Y."/>
            <person name="Berthold D.E."/>
            <person name="Hu J."/>
            <person name="Lefler F.W."/>
            <person name="Laughinghouse H.D. IV."/>
        </authorList>
    </citation>
    <scope>NUCLEOTIDE SEQUENCE [LARGE SCALE GENOMIC DNA]</scope>
    <source>
        <strain evidence="1 2">BLCC-M154</strain>
    </source>
</reference>
<accession>A0ABT7AYZ1</accession>
<dbReference type="GO" id="GO:0004386">
    <property type="term" value="F:helicase activity"/>
    <property type="evidence" value="ECO:0007669"/>
    <property type="project" value="UniProtKB-KW"/>
</dbReference>
<dbReference type="EMBL" id="JAQOSP010000141">
    <property type="protein sequence ID" value="MDJ1172119.1"/>
    <property type="molecule type" value="Genomic_DNA"/>
</dbReference>
<gene>
    <name evidence="1" type="ORF">PMG71_22070</name>
</gene>
<organism evidence="1 2">
    <name type="scientific">Roseofilum acuticapitatum BLCC-M154</name>
    <dbReference type="NCBI Taxonomy" id="3022444"/>
    <lineage>
        <taxon>Bacteria</taxon>
        <taxon>Bacillati</taxon>
        <taxon>Cyanobacteriota</taxon>
        <taxon>Cyanophyceae</taxon>
        <taxon>Desertifilales</taxon>
        <taxon>Desertifilaceae</taxon>
        <taxon>Roseofilum</taxon>
        <taxon>Roseofilum acuticapitatum</taxon>
    </lineage>
</organism>